<keyword evidence="3" id="KW-0479">Metal-binding</keyword>
<comment type="similarity">
    <text evidence="1">Belongs to the cytochrome P450 family.</text>
</comment>
<accession>A0A9N9IAC3</accession>
<comment type="caution">
    <text evidence="7">The sequence shown here is derived from an EMBL/GenBank/DDBJ whole genome shotgun (WGS) entry which is preliminary data.</text>
</comment>
<dbReference type="SUPFAM" id="SSF48264">
    <property type="entry name" value="Cytochrome P450"/>
    <property type="match status" value="1"/>
</dbReference>
<keyword evidence="8" id="KW-1185">Reference proteome</keyword>
<organism evidence="7 8">
    <name type="scientific">Ambispora leptoticha</name>
    <dbReference type="NCBI Taxonomy" id="144679"/>
    <lineage>
        <taxon>Eukaryota</taxon>
        <taxon>Fungi</taxon>
        <taxon>Fungi incertae sedis</taxon>
        <taxon>Mucoromycota</taxon>
        <taxon>Glomeromycotina</taxon>
        <taxon>Glomeromycetes</taxon>
        <taxon>Archaeosporales</taxon>
        <taxon>Ambisporaceae</taxon>
        <taxon>Ambispora</taxon>
    </lineage>
</organism>
<dbReference type="InterPro" id="IPR036396">
    <property type="entry name" value="Cyt_P450_sf"/>
</dbReference>
<dbReference type="Proteomes" id="UP000789508">
    <property type="component" value="Unassembled WGS sequence"/>
</dbReference>
<evidence type="ECO:0000256" key="4">
    <source>
        <dbReference type="ARBA" id="ARBA00023002"/>
    </source>
</evidence>
<dbReference type="OrthoDB" id="1470350at2759"/>
<dbReference type="Pfam" id="PF00067">
    <property type="entry name" value="p450"/>
    <property type="match status" value="1"/>
</dbReference>
<evidence type="ECO:0000256" key="2">
    <source>
        <dbReference type="ARBA" id="ARBA00022617"/>
    </source>
</evidence>
<dbReference type="GO" id="GO:0016705">
    <property type="term" value="F:oxidoreductase activity, acting on paired donors, with incorporation or reduction of molecular oxygen"/>
    <property type="evidence" value="ECO:0007669"/>
    <property type="project" value="InterPro"/>
</dbReference>
<feature type="non-terminal residue" evidence="7">
    <location>
        <position position="377"/>
    </location>
</feature>
<reference evidence="7" key="1">
    <citation type="submission" date="2021-06" db="EMBL/GenBank/DDBJ databases">
        <authorList>
            <person name="Kallberg Y."/>
            <person name="Tangrot J."/>
            <person name="Rosling A."/>
        </authorList>
    </citation>
    <scope>NUCLEOTIDE SEQUENCE</scope>
    <source>
        <strain evidence="7">FL130A</strain>
    </source>
</reference>
<dbReference type="Gene3D" id="1.10.630.10">
    <property type="entry name" value="Cytochrome P450"/>
    <property type="match status" value="1"/>
</dbReference>
<dbReference type="AlphaFoldDB" id="A0A9N9IAC3"/>
<dbReference type="InterPro" id="IPR002401">
    <property type="entry name" value="Cyt_P450_E_grp-I"/>
</dbReference>
<dbReference type="PANTHER" id="PTHR24291">
    <property type="entry name" value="CYTOCHROME P450 FAMILY 4"/>
    <property type="match status" value="1"/>
</dbReference>
<keyword evidence="4" id="KW-0560">Oxidoreductase</keyword>
<evidence type="ECO:0000313" key="7">
    <source>
        <dbReference type="EMBL" id="CAG8728534.1"/>
    </source>
</evidence>
<dbReference type="GO" id="GO:0005506">
    <property type="term" value="F:iron ion binding"/>
    <property type="evidence" value="ECO:0007669"/>
    <property type="project" value="InterPro"/>
</dbReference>
<evidence type="ECO:0000256" key="6">
    <source>
        <dbReference type="ARBA" id="ARBA00023033"/>
    </source>
</evidence>
<sequence length="377" mass="43524">LYQNPGHMAKWIQELQKKHGDMFEIWVGSQRQIWLNNAGLIAKATLSSSKTAFVIRYSHDSGVEEWGDTTGISFNRVPWSWRYNRKLLSDAVNSPSFLKEFTRMMQKYFGELETYWQEIGLDKPQDIQIWVNRFISDKLYLTTTGKNLNFMAKHFNSLSTNRKVDISTSDSETIAKFVTAINLASESIYFYTTVPNILKRTIYRNLSKKYHTAHDTIKRVLSEIIQEQRKIIDDTPIDTPIKADVLNALIIANTERDTSRKKDDEFSRPATDEEIQAALFETIIASVSTTSNAFAFFIQHVGRDKEVAKKIQEEIDKVFSGDPNIEFSYKNFKQLEYIEAALNETMRLHSGAPIMFRTNNKRTEVGGFSWKTDTQFG</sequence>
<keyword evidence="5" id="KW-0408">Iron</keyword>
<dbReference type="InterPro" id="IPR001128">
    <property type="entry name" value="Cyt_P450"/>
</dbReference>
<feature type="non-terminal residue" evidence="7">
    <location>
        <position position="1"/>
    </location>
</feature>
<keyword evidence="2" id="KW-0349">Heme</keyword>
<dbReference type="GO" id="GO:0020037">
    <property type="term" value="F:heme binding"/>
    <property type="evidence" value="ECO:0007669"/>
    <property type="project" value="InterPro"/>
</dbReference>
<evidence type="ECO:0000256" key="3">
    <source>
        <dbReference type="ARBA" id="ARBA00022723"/>
    </source>
</evidence>
<gene>
    <name evidence="7" type="ORF">ALEPTO_LOCUS12529</name>
</gene>
<dbReference type="GO" id="GO:0004497">
    <property type="term" value="F:monooxygenase activity"/>
    <property type="evidence" value="ECO:0007669"/>
    <property type="project" value="UniProtKB-KW"/>
</dbReference>
<dbReference type="PANTHER" id="PTHR24291:SF50">
    <property type="entry name" value="BIFUNCTIONAL ALBAFLAVENONE MONOOXYGENASE_TERPENE SYNTHASE"/>
    <property type="match status" value="1"/>
</dbReference>
<evidence type="ECO:0000256" key="5">
    <source>
        <dbReference type="ARBA" id="ARBA00023004"/>
    </source>
</evidence>
<name>A0A9N9IAC3_9GLOM</name>
<dbReference type="InterPro" id="IPR050196">
    <property type="entry name" value="Cytochrome_P450_Monoox"/>
</dbReference>
<keyword evidence="6" id="KW-0503">Monooxygenase</keyword>
<dbReference type="PRINTS" id="PR00463">
    <property type="entry name" value="EP450I"/>
</dbReference>
<evidence type="ECO:0000256" key="1">
    <source>
        <dbReference type="ARBA" id="ARBA00010617"/>
    </source>
</evidence>
<dbReference type="EMBL" id="CAJVPS010029318">
    <property type="protein sequence ID" value="CAG8728534.1"/>
    <property type="molecule type" value="Genomic_DNA"/>
</dbReference>
<protein>
    <submittedName>
        <fullName evidence="7">4426_t:CDS:1</fullName>
    </submittedName>
</protein>
<evidence type="ECO:0000313" key="8">
    <source>
        <dbReference type="Proteomes" id="UP000789508"/>
    </source>
</evidence>
<proteinExistence type="inferred from homology"/>